<dbReference type="EMBL" id="ML210249">
    <property type="protein sequence ID" value="TFK22129.1"/>
    <property type="molecule type" value="Genomic_DNA"/>
</dbReference>
<evidence type="ECO:0000313" key="1">
    <source>
        <dbReference type="EMBL" id="TFK22129.1"/>
    </source>
</evidence>
<dbReference type="AlphaFoldDB" id="A0A5C3KNP5"/>
<organism evidence="1 2">
    <name type="scientific">Coprinopsis marcescibilis</name>
    <name type="common">Agaric fungus</name>
    <name type="synonym">Psathyrella marcescibilis</name>
    <dbReference type="NCBI Taxonomy" id="230819"/>
    <lineage>
        <taxon>Eukaryota</taxon>
        <taxon>Fungi</taxon>
        <taxon>Dikarya</taxon>
        <taxon>Basidiomycota</taxon>
        <taxon>Agaricomycotina</taxon>
        <taxon>Agaricomycetes</taxon>
        <taxon>Agaricomycetidae</taxon>
        <taxon>Agaricales</taxon>
        <taxon>Agaricineae</taxon>
        <taxon>Psathyrellaceae</taxon>
        <taxon>Coprinopsis</taxon>
    </lineage>
</organism>
<accession>A0A5C3KNP5</accession>
<name>A0A5C3KNP5_COPMA</name>
<gene>
    <name evidence="1" type="ORF">FA15DRAFT_50144</name>
</gene>
<dbReference type="Proteomes" id="UP000307440">
    <property type="component" value="Unassembled WGS sequence"/>
</dbReference>
<sequence length="167" mass="19056">MHGFNFTQRFSYRCFARSHINDRCESLQEYRTRATCPMHFCGPFTVSGNVSRGSTVTKFGECLRMVETLSESSVTVVEKAPGHQLELEKTGNRISFALQSDPWTSPALDVPVSPHHSKATHRVIHSRDIQQQLFNVTQRVATLTNFNRSFTSSRTSWQSPRICLSRF</sequence>
<proteinExistence type="predicted"/>
<protein>
    <submittedName>
        <fullName evidence="1">Uncharacterized protein</fullName>
    </submittedName>
</protein>
<evidence type="ECO:0000313" key="2">
    <source>
        <dbReference type="Proteomes" id="UP000307440"/>
    </source>
</evidence>
<reference evidence="1 2" key="1">
    <citation type="journal article" date="2019" name="Nat. Ecol. Evol.">
        <title>Megaphylogeny resolves global patterns of mushroom evolution.</title>
        <authorList>
            <person name="Varga T."/>
            <person name="Krizsan K."/>
            <person name="Foldi C."/>
            <person name="Dima B."/>
            <person name="Sanchez-Garcia M."/>
            <person name="Sanchez-Ramirez S."/>
            <person name="Szollosi G.J."/>
            <person name="Szarkandi J.G."/>
            <person name="Papp V."/>
            <person name="Albert L."/>
            <person name="Andreopoulos W."/>
            <person name="Angelini C."/>
            <person name="Antonin V."/>
            <person name="Barry K.W."/>
            <person name="Bougher N.L."/>
            <person name="Buchanan P."/>
            <person name="Buyck B."/>
            <person name="Bense V."/>
            <person name="Catcheside P."/>
            <person name="Chovatia M."/>
            <person name="Cooper J."/>
            <person name="Damon W."/>
            <person name="Desjardin D."/>
            <person name="Finy P."/>
            <person name="Geml J."/>
            <person name="Haridas S."/>
            <person name="Hughes K."/>
            <person name="Justo A."/>
            <person name="Karasinski D."/>
            <person name="Kautmanova I."/>
            <person name="Kiss B."/>
            <person name="Kocsube S."/>
            <person name="Kotiranta H."/>
            <person name="LaButti K.M."/>
            <person name="Lechner B.E."/>
            <person name="Liimatainen K."/>
            <person name="Lipzen A."/>
            <person name="Lukacs Z."/>
            <person name="Mihaltcheva S."/>
            <person name="Morgado L.N."/>
            <person name="Niskanen T."/>
            <person name="Noordeloos M.E."/>
            <person name="Ohm R.A."/>
            <person name="Ortiz-Santana B."/>
            <person name="Ovrebo C."/>
            <person name="Racz N."/>
            <person name="Riley R."/>
            <person name="Savchenko A."/>
            <person name="Shiryaev A."/>
            <person name="Soop K."/>
            <person name="Spirin V."/>
            <person name="Szebenyi C."/>
            <person name="Tomsovsky M."/>
            <person name="Tulloss R.E."/>
            <person name="Uehling J."/>
            <person name="Grigoriev I.V."/>
            <person name="Vagvolgyi C."/>
            <person name="Papp T."/>
            <person name="Martin F.M."/>
            <person name="Miettinen O."/>
            <person name="Hibbett D.S."/>
            <person name="Nagy L.G."/>
        </authorList>
    </citation>
    <scope>NUCLEOTIDE SEQUENCE [LARGE SCALE GENOMIC DNA]</scope>
    <source>
        <strain evidence="1 2">CBS 121175</strain>
    </source>
</reference>
<keyword evidence="2" id="KW-1185">Reference proteome</keyword>